<dbReference type="InterPro" id="IPR001650">
    <property type="entry name" value="Helicase_C-like"/>
</dbReference>
<dbReference type="PROSITE" id="PS00690">
    <property type="entry name" value="DEAH_ATP_HELICASE"/>
    <property type="match status" value="1"/>
</dbReference>
<keyword evidence="2" id="KW-0547">Nucleotide-binding</keyword>
<dbReference type="Pfam" id="PF04408">
    <property type="entry name" value="WHD_HA2"/>
    <property type="match status" value="1"/>
</dbReference>
<dbReference type="InterPro" id="IPR007502">
    <property type="entry name" value="Helicase-assoc_dom"/>
</dbReference>
<dbReference type="Gene3D" id="3.40.50.300">
    <property type="entry name" value="P-loop containing nucleotide triphosphate hydrolases"/>
    <property type="match status" value="2"/>
</dbReference>
<protein>
    <recommendedName>
        <fullName evidence="1">RNA helicase</fullName>
        <ecNumber evidence="1">3.6.4.13</ecNumber>
    </recommendedName>
</protein>
<dbReference type="InterPro" id="IPR011545">
    <property type="entry name" value="DEAD/DEAH_box_helicase_dom"/>
</dbReference>
<dbReference type="Pfam" id="PF00271">
    <property type="entry name" value="Helicase_C"/>
    <property type="match status" value="1"/>
</dbReference>
<feature type="domain" description="Helicase C-terminal" evidence="7">
    <location>
        <begin position="476"/>
        <end position="650"/>
    </location>
</feature>
<dbReference type="OrthoDB" id="5600252at2759"/>
<evidence type="ECO:0000313" key="9">
    <source>
        <dbReference type="Proteomes" id="UP000019478"/>
    </source>
</evidence>
<evidence type="ECO:0000259" key="6">
    <source>
        <dbReference type="PROSITE" id="PS51192"/>
    </source>
</evidence>
<dbReference type="Gene3D" id="1.20.120.1080">
    <property type="match status" value="1"/>
</dbReference>
<dbReference type="Proteomes" id="UP000019478">
    <property type="component" value="Unassembled WGS sequence"/>
</dbReference>
<dbReference type="PROSITE" id="PS51194">
    <property type="entry name" value="HELICASE_CTER"/>
    <property type="match status" value="1"/>
</dbReference>
<proteinExistence type="predicted"/>
<comment type="caution">
    <text evidence="8">The sequence shown here is derived from an EMBL/GenBank/DDBJ whole genome shotgun (WGS) entry which is preliminary data.</text>
</comment>
<dbReference type="PANTHER" id="PTHR18934">
    <property type="entry name" value="ATP-DEPENDENT RNA HELICASE"/>
    <property type="match status" value="1"/>
</dbReference>
<gene>
    <name evidence="8" type="ORF">A1O3_07339</name>
</gene>
<dbReference type="GO" id="GO:0003724">
    <property type="term" value="F:RNA helicase activity"/>
    <property type="evidence" value="ECO:0007669"/>
    <property type="project" value="UniProtKB-EC"/>
</dbReference>
<sequence>MSEVSIEPASSSPDFLDVVAKLQGPVSSARLLHLKDTTSHNVELGGRSQRCEEAASAINGNAEDAANSQVDVEHSEQEAESAAYDALAPEEDSGVPGSCVAKRRKYFDVNLPASNLLDAIETIKLARQYGLTDDEVVSTPYAAESSRGWVRDILRSNQALAAKMKLALEKGRQKARMQKILAARHKLPLMSDTTRPKILELIKDCDVTIILSKTGSGKTTQIPQIILDDQVTHGFGPVTSILCTQPRRLAATSTARRVAYERGEALQDSVGYHIRNDKWPSRQQGSITYCTTGILLNRLIADEWSTLQSHSHIIIDEVHERNIQIDLVLAILRGALQSRKATGQRFPKIILMSATIDPTMFLEYFRQPTHTGVSLLAESLQVEGSAHHVETHYLPEILSELTQAGELHTTMHALLQGKASGISSAEYIRSEMRFATKQSVGLRPDSSGLSSQLAETGTLDSTVQAGDRRYIGLATSVIAHLADSKLGGDILVFLPGRADIDEIFNLLIDLRPLGVNFTNTNRFKLFKLHSNLRDSNDEVFKPVAPGCRRIILTTNIAETSVTLPEVVYVVDSGLLRSNTFDPLTRLRSLPYEWISKTSLIQRRGRAGRVRDGHYYALFTKERHDSFIAMRRPEIAVADLVTVVLQLKAYPQRVDVREFLRETIEPPPPQAIESALKDLKSLHALTESEEVTSLGRLLARFALHPAAAKGILLGALFGCLEPMLILAYHSSTDSLISHPEFTARQLSVMKQQHTSDYESDLVSIVEAFRDYHTAYRAGDADQMKDLRDRRLIRHHVYLDMMVASVAIHQILSDVGFLPGAEAGRSVFEILPASMNSNRNNMVLVKALAVNTITPELAAWREKGPLKKLWSLDDPTATGLISRDSVNEKATKKSARFARKYRSGGRLVAYSWKHDTPESSPKGIWLEQTSMVTPLMSVLFSRNVTLSSPQIVMINDWLRLKLNAEEGTPPVVAEQSARILMELRKTVDRFVGLAWEDLGLLDLSGEKSARGSIKVPSSGRGLLNAELQRVVVDSVVKMLNEDDAYWRSFRERRRAENIEAEAEAEAKRVEEMNQAKANEPVEDEAEEPTRPSGPGGQDRDAQPELHGMHVDETNYDNEPEAGKSEAAA</sequence>
<dbReference type="GO" id="GO:0016787">
    <property type="term" value="F:hydrolase activity"/>
    <property type="evidence" value="ECO:0007669"/>
    <property type="project" value="UniProtKB-KW"/>
</dbReference>
<dbReference type="SMART" id="SM00487">
    <property type="entry name" value="DEXDc"/>
    <property type="match status" value="1"/>
</dbReference>
<evidence type="ECO:0000256" key="3">
    <source>
        <dbReference type="ARBA" id="ARBA00022801"/>
    </source>
</evidence>
<evidence type="ECO:0000256" key="5">
    <source>
        <dbReference type="SAM" id="MobiDB-lite"/>
    </source>
</evidence>
<organism evidence="8 9">
    <name type="scientific">Capronia epimyces CBS 606.96</name>
    <dbReference type="NCBI Taxonomy" id="1182542"/>
    <lineage>
        <taxon>Eukaryota</taxon>
        <taxon>Fungi</taxon>
        <taxon>Dikarya</taxon>
        <taxon>Ascomycota</taxon>
        <taxon>Pezizomycotina</taxon>
        <taxon>Eurotiomycetes</taxon>
        <taxon>Chaetothyriomycetidae</taxon>
        <taxon>Chaetothyriales</taxon>
        <taxon>Herpotrichiellaceae</taxon>
        <taxon>Capronia</taxon>
    </lineage>
</organism>
<dbReference type="InterPro" id="IPR002464">
    <property type="entry name" value="DNA/RNA_helicase_DEAH_CS"/>
</dbReference>
<feature type="region of interest" description="Disordered" evidence="5">
    <location>
        <begin position="65"/>
        <end position="95"/>
    </location>
</feature>
<dbReference type="GO" id="GO:1990904">
    <property type="term" value="C:ribonucleoprotein complex"/>
    <property type="evidence" value="ECO:0007669"/>
    <property type="project" value="UniProtKB-ARBA"/>
</dbReference>
<dbReference type="PROSITE" id="PS51192">
    <property type="entry name" value="HELICASE_ATP_BIND_1"/>
    <property type="match status" value="1"/>
</dbReference>
<dbReference type="CDD" id="cd18791">
    <property type="entry name" value="SF2_C_RHA"/>
    <property type="match status" value="1"/>
</dbReference>
<dbReference type="PANTHER" id="PTHR18934:SF203">
    <property type="entry name" value="ATP-DEPENDENT RNA HELICASE A"/>
    <property type="match status" value="1"/>
</dbReference>
<dbReference type="InterPro" id="IPR048333">
    <property type="entry name" value="HA2_WH"/>
</dbReference>
<reference evidence="8 9" key="1">
    <citation type="submission" date="2013-03" db="EMBL/GenBank/DDBJ databases">
        <title>The Genome Sequence of Capronia epimyces CBS 606.96.</title>
        <authorList>
            <consortium name="The Broad Institute Genomics Platform"/>
            <person name="Cuomo C."/>
            <person name="de Hoog S."/>
            <person name="Gorbushina A."/>
            <person name="Walker B."/>
            <person name="Young S.K."/>
            <person name="Zeng Q."/>
            <person name="Gargeya S."/>
            <person name="Fitzgerald M."/>
            <person name="Haas B."/>
            <person name="Abouelleil A."/>
            <person name="Allen A.W."/>
            <person name="Alvarado L."/>
            <person name="Arachchi H.M."/>
            <person name="Berlin A.M."/>
            <person name="Chapman S.B."/>
            <person name="Gainer-Dewar J."/>
            <person name="Goldberg J."/>
            <person name="Griggs A."/>
            <person name="Gujja S."/>
            <person name="Hansen M."/>
            <person name="Howarth C."/>
            <person name="Imamovic A."/>
            <person name="Ireland A."/>
            <person name="Larimer J."/>
            <person name="McCowan C."/>
            <person name="Murphy C."/>
            <person name="Pearson M."/>
            <person name="Poon T.W."/>
            <person name="Priest M."/>
            <person name="Roberts A."/>
            <person name="Saif S."/>
            <person name="Shea T."/>
            <person name="Sisk P."/>
            <person name="Sykes S."/>
            <person name="Wortman J."/>
            <person name="Nusbaum C."/>
            <person name="Birren B."/>
        </authorList>
    </citation>
    <scope>NUCLEOTIDE SEQUENCE [LARGE SCALE GENOMIC DNA]</scope>
    <source>
        <strain evidence="8 9">CBS 606.96</strain>
    </source>
</reference>
<dbReference type="RefSeq" id="XP_007735639.1">
    <property type="nucleotide sequence ID" value="XM_007737449.1"/>
</dbReference>
<evidence type="ECO:0000313" key="8">
    <source>
        <dbReference type="EMBL" id="EXJ81051.1"/>
    </source>
</evidence>
<dbReference type="InterPro" id="IPR027417">
    <property type="entry name" value="P-loop_NTPase"/>
</dbReference>
<name>W9XVM3_9EURO</name>
<keyword evidence="4" id="KW-0067">ATP-binding</keyword>
<feature type="compositionally biased region" description="Basic and acidic residues" evidence="5">
    <location>
        <begin position="1095"/>
        <end position="1110"/>
    </location>
</feature>
<dbReference type="GeneID" id="19171439"/>
<evidence type="ECO:0000259" key="7">
    <source>
        <dbReference type="PROSITE" id="PS51194"/>
    </source>
</evidence>
<dbReference type="InterPro" id="IPR014001">
    <property type="entry name" value="Helicase_ATP-bd"/>
</dbReference>
<dbReference type="SMART" id="SM00847">
    <property type="entry name" value="HA2"/>
    <property type="match status" value="1"/>
</dbReference>
<dbReference type="AlphaFoldDB" id="W9XVM3"/>
<dbReference type="HOGENOM" id="CLU_276938_0_0_1"/>
<feature type="region of interest" description="Disordered" evidence="5">
    <location>
        <begin position="1062"/>
        <end position="1126"/>
    </location>
</feature>
<evidence type="ECO:0000256" key="1">
    <source>
        <dbReference type="ARBA" id="ARBA00012552"/>
    </source>
</evidence>
<keyword evidence="9" id="KW-1185">Reference proteome</keyword>
<feature type="compositionally biased region" description="Basic and acidic residues" evidence="5">
    <location>
        <begin position="1062"/>
        <end position="1071"/>
    </location>
</feature>
<dbReference type="STRING" id="1182542.W9XVM3"/>
<dbReference type="CDD" id="cd17917">
    <property type="entry name" value="DEXHc_RHA-like"/>
    <property type="match status" value="1"/>
</dbReference>
<evidence type="ECO:0000256" key="2">
    <source>
        <dbReference type="ARBA" id="ARBA00022741"/>
    </source>
</evidence>
<dbReference type="GO" id="GO:0003723">
    <property type="term" value="F:RNA binding"/>
    <property type="evidence" value="ECO:0007669"/>
    <property type="project" value="TreeGrafter"/>
</dbReference>
<accession>W9XVM3</accession>
<dbReference type="GO" id="GO:0005524">
    <property type="term" value="F:ATP binding"/>
    <property type="evidence" value="ECO:0007669"/>
    <property type="project" value="UniProtKB-KW"/>
</dbReference>
<feature type="domain" description="Helicase ATP-binding" evidence="6">
    <location>
        <begin position="199"/>
        <end position="374"/>
    </location>
</feature>
<dbReference type="EMBL" id="AMGY01000006">
    <property type="protein sequence ID" value="EXJ81051.1"/>
    <property type="molecule type" value="Genomic_DNA"/>
</dbReference>
<evidence type="ECO:0000256" key="4">
    <source>
        <dbReference type="ARBA" id="ARBA00022840"/>
    </source>
</evidence>
<dbReference type="EC" id="3.6.4.13" evidence="1"/>
<dbReference type="SMART" id="SM00490">
    <property type="entry name" value="HELICc"/>
    <property type="match status" value="1"/>
</dbReference>
<dbReference type="eggNOG" id="KOG0920">
    <property type="taxonomic scope" value="Eukaryota"/>
</dbReference>
<dbReference type="SUPFAM" id="SSF52540">
    <property type="entry name" value="P-loop containing nucleoside triphosphate hydrolases"/>
    <property type="match status" value="1"/>
</dbReference>
<dbReference type="Pfam" id="PF00270">
    <property type="entry name" value="DEAD"/>
    <property type="match status" value="1"/>
</dbReference>
<keyword evidence="3" id="KW-0378">Hydrolase</keyword>